<evidence type="ECO:0000313" key="1">
    <source>
        <dbReference type="EMBL" id="KKM95749.1"/>
    </source>
</evidence>
<organism evidence="1">
    <name type="scientific">marine sediment metagenome</name>
    <dbReference type="NCBI Taxonomy" id="412755"/>
    <lineage>
        <taxon>unclassified sequences</taxon>
        <taxon>metagenomes</taxon>
        <taxon>ecological metagenomes</taxon>
    </lineage>
</organism>
<comment type="caution">
    <text evidence="1">The sequence shown here is derived from an EMBL/GenBank/DDBJ whole genome shotgun (WGS) entry which is preliminary data.</text>
</comment>
<name>A0A0F9LKZ1_9ZZZZ</name>
<accession>A0A0F9LKZ1</accession>
<proteinExistence type="predicted"/>
<reference evidence="1" key="1">
    <citation type="journal article" date="2015" name="Nature">
        <title>Complex archaea that bridge the gap between prokaryotes and eukaryotes.</title>
        <authorList>
            <person name="Spang A."/>
            <person name="Saw J.H."/>
            <person name="Jorgensen S.L."/>
            <person name="Zaremba-Niedzwiedzka K."/>
            <person name="Martijn J."/>
            <person name="Lind A.E."/>
            <person name="van Eijk R."/>
            <person name="Schleper C."/>
            <person name="Guy L."/>
            <person name="Ettema T.J."/>
        </authorList>
    </citation>
    <scope>NUCLEOTIDE SEQUENCE</scope>
</reference>
<dbReference type="AlphaFoldDB" id="A0A0F9LKZ1"/>
<gene>
    <name evidence="1" type="ORF">LCGC14_1185060</name>
</gene>
<dbReference type="EMBL" id="LAZR01005967">
    <property type="protein sequence ID" value="KKM95749.1"/>
    <property type="molecule type" value="Genomic_DNA"/>
</dbReference>
<sequence>MALGDGTAWDETNPTNSTQAVTIDDHILDLRKGLRLRMANEHVWPTTGATASFGHHTFITLQPQGAAPTLATSRVASIFVDTDDVTRIETALKSSMPVPAIVQMVSTTLVIGVTATSAFSVTDDVPQQTDGTAGTEIGSISITPISSTNNLKVEAVLQSFLEGSNKSSSVALFQDATASAAWAVTLYETGPNQHLTHAFLHVMTAGTTGATTLKFFAGMHATSGGAYHSGAFGTKGGSVIIVTEYAV</sequence>
<protein>
    <submittedName>
        <fullName evidence="1">Uncharacterized protein</fullName>
    </submittedName>
</protein>